<protein>
    <submittedName>
        <fullName evidence="2">Uncharacterized protein</fullName>
    </submittedName>
</protein>
<feature type="compositionally biased region" description="Basic and acidic residues" evidence="1">
    <location>
        <begin position="475"/>
        <end position="488"/>
    </location>
</feature>
<keyword evidence="3" id="KW-1185">Reference proteome</keyword>
<accession>A0A2S4L9P1</accession>
<dbReference type="EMBL" id="PKSG01000067">
    <property type="protein sequence ID" value="POR39165.1"/>
    <property type="molecule type" value="Genomic_DNA"/>
</dbReference>
<dbReference type="OrthoDB" id="5327538at2759"/>
<feature type="compositionally biased region" description="Basic residues" evidence="1">
    <location>
        <begin position="496"/>
        <end position="506"/>
    </location>
</feature>
<dbReference type="AlphaFoldDB" id="A0A2S4L9P1"/>
<evidence type="ECO:0000313" key="3">
    <source>
        <dbReference type="Proteomes" id="UP000237481"/>
    </source>
</evidence>
<feature type="compositionally biased region" description="Basic residues" evidence="1">
    <location>
        <begin position="461"/>
        <end position="474"/>
    </location>
</feature>
<reference evidence="2 3" key="1">
    <citation type="submission" date="2018-01" db="EMBL/GenBank/DDBJ databases">
        <title>Harnessing the power of phylogenomics to disentangle the directionality and signatures of interkingdom host jumping in the parasitic fungal genus Tolypocladium.</title>
        <authorList>
            <person name="Quandt C.A."/>
            <person name="Patterson W."/>
            <person name="Spatafora J.W."/>
        </authorList>
    </citation>
    <scope>NUCLEOTIDE SEQUENCE [LARGE SCALE GENOMIC DNA]</scope>
    <source>
        <strain evidence="2 3">NRBC 100945</strain>
    </source>
</reference>
<name>A0A2S4L9P1_9HYPO</name>
<dbReference type="STRING" id="94208.A0A2S4L9P1"/>
<comment type="caution">
    <text evidence="2">The sequence shown here is derived from an EMBL/GenBank/DDBJ whole genome shotgun (WGS) entry which is preliminary data.</text>
</comment>
<organism evidence="2 3">
    <name type="scientific">Tolypocladium paradoxum</name>
    <dbReference type="NCBI Taxonomy" id="94208"/>
    <lineage>
        <taxon>Eukaryota</taxon>
        <taxon>Fungi</taxon>
        <taxon>Dikarya</taxon>
        <taxon>Ascomycota</taxon>
        <taxon>Pezizomycotina</taxon>
        <taxon>Sordariomycetes</taxon>
        <taxon>Hypocreomycetidae</taxon>
        <taxon>Hypocreales</taxon>
        <taxon>Ophiocordycipitaceae</taxon>
        <taxon>Tolypocladium</taxon>
    </lineage>
</organism>
<sequence length="650" mass="71854">MASTEQLFIALLRSGRIADRLAAHLPTASLCAVRAASSACCNLLTKRLFTRLHLTFTPAALTRPCRVAALARVGHHVEHLTFYMPHSDATFLPPLVHPLTGQEICFLYSPHTSLGSVLTRPKYANTELGEILTQQYPPLFHAATNVPSFINALRLMPNMRHLTIRCPGQDARERYRRDVVDYALISLRIAVERAPMAKLNKLSLSSLHPSAFNYLRHVPGIGCVPSAARRWGQIKNLHMSVEAWDFYGPSPGLDHLKIIDDYIRYFAPSLDKFAFAWVGPRGPCPIALSADPLFAPPRASRKLFHEVTSPMSPLPTPPSRAPIHFPRLRRLQMRNASMNAPQLSGLINAHRATVREFDFENVVLRDHGSWDDALAPLSRDDAWARGSVLAEVTSECDSFVASDSGEELPSPSAAVAAASRELLHVDLGGFGSGHGESEAIEGLSEDVAAAREEAVSITTKFKKKRVRRRRRKHHRDEDDQREASERRPSTSSSSSSRRRGHCRPKPKPSFESDTMRPPTPLPQSTITAPILRPDPHPVLLQPTVYDPSARHAPDDGISSVQRNIEQEEAHRLLAEDAAARVSALQRAKAAVLSKLSMEFCSKRSRAAADAVAACRLMPGREFGGCGREVLEDRRALESRSALVPLMFSRS</sequence>
<feature type="region of interest" description="Disordered" evidence="1">
    <location>
        <begin position="461"/>
        <end position="534"/>
    </location>
</feature>
<dbReference type="Proteomes" id="UP000237481">
    <property type="component" value="Unassembled WGS sequence"/>
</dbReference>
<proteinExistence type="predicted"/>
<gene>
    <name evidence="2" type="ORF">TPAR_00637</name>
</gene>
<evidence type="ECO:0000313" key="2">
    <source>
        <dbReference type="EMBL" id="POR39165.1"/>
    </source>
</evidence>
<evidence type="ECO:0000256" key="1">
    <source>
        <dbReference type="SAM" id="MobiDB-lite"/>
    </source>
</evidence>